<sequence length="142" mass="16334">MSWDYPNPFVHRVRVGADAIDRMQHVNNVRYLEYLEQTAWAHTEHLGLGWEVYERLNTGVVAHRTEIDYLRAALLGDELHIATWCTANDGKLRLERSYQIRRPADDATIVRAVTQWISVDLKSGRPKRMPAEFAAAYRVTGG</sequence>
<dbReference type="Pfam" id="PF13279">
    <property type="entry name" value="4HBT_2"/>
    <property type="match status" value="1"/>
</dbReference>
<dbReference type="SUPFAM" id="SSF54637">
    <property type="entry name" value="Thioesterase/thiol ester dehydrase-isomerase"/>
    <property type="match status" value="1"/>
</dbReference>
<evidence type="ECO:0000313" key="2">
    <source>
        <dbReference type="EMBL" id="ORE88600.1"/>
    </source>
</evidence>
<dbReference type="EMBL" id="AQQV01000001">
    <property type="protein sequence ID" value="ORE88600.1"/>
    <property type="molecule type" value="Genomic_DNA"/>
</dbReference>
<protein>
    <recommendedName>
        <fullName evidence="4">Thioesterase superfamily protein</fullName>
    </recommendedName>
</protein>
<dbReference type="RefSeq" id="WP_083559226.1">
    <property type="nucleotide sequence ID" value="NZ_AQQV01000001.1"/>
</dbReference>
<dbReference type="GO" id="GO:0047617">
    <property type="term" value="F:fatty acyl-CoA hydrolase activity"/>
    <property type="evidence" value="ECO:0007669"/>
    <property type="project" value="TreeGrafter"/>
</dbReference>
<gene>
    <name evidence="2" type="ORF">ATO7_01955</name>
</gene>
<dbReference type="PANTHER" id="PTHR31793:SF37">
    <property type="entry name" value="ACYL-COA THIOESTER HYDROLASE YBGC"/>
    <property type="match status" value="1"/>
</dbReference>
<dbReference type="InterPro" id="IPR050563">
    <property type="entry name" value="4-hydroxybenzoyl-CoA_TE"/>
</dbReference>
<dbReference type="CDD" id="cd00586">
    <property type="entry name" value="4HBT"/>
    <property type="match status" value="1"/>
</dbReference>
<proteinExistence type="predicted"/>
<dbReference type="Proteomes" id="UP000192342">
    <property type="component" value="Unassembled WGS sequence"/>
</dbReference>
<comment type="caution">
    <text evidence="2">The sequence shown here is derived from an EMBL/GenBank/DDBJ whole genome shotgun (WGS) entry which is preliminary data.</text>
</comment>
<dbReference type="AlphaFoldDB" id="A0A1Y1SGT6"/>
<evidence type="ECO:0008006" key="4">
    <source>
        <dbReference type="Google" id="ProtNLM"/>
    </source>
</evidence>
<evidence type="ECO:0000256" key="1">
    <source>
        <dbReference type="ARBA" id="ARBA00022801"/>
    </source>
</evidence>
<reference evidence="2 3" key="1">
    <citation type="submission" date="2013-04" db="EMBL/GenBank/DDBJ databases">
        <title>Oceanococcus atlanticus 22II-S10r2 Genome Sequencing.</title>
        <authorList>
            <person name="Lai Q."/>
            <person name="Li G."/>
            <person name="Shao Z."/>
        </authorList>
    </citation>
    <scope>NUCLEOTIDE SEQUENCE [LARGE SCALE GENOMIC DNA]</scope>
    <source>
        <strain evidence="2 3">22II-S10r2</strain>
    </source>
</reference>
<dbReference type="STRING" id="1317117.ATO7_01955"/>
<dbReference type="InterPro" id="IPR029069">
    <property type="entry name" value="HotDog_dom_sf"/>
</dbReference>
<keyword evidence="1" id="KW-0378">Hydrolase</keyword>
<organism evidence="2 3">
    <name type="scientific">Oceanococcus atlanticus</name>
    <dbReference type="NCBI Taxonomy" id="1317117"/>
    <lineage>
        <taxon>Bacteria</taxon>
        <taxon>Pseudomonadati</taxon>
        <taxon>Pseudomonadota</taxon>
        <taxon>Gammaproteobacteria</taxon>
        <taxon>Chromatiales</taxon>
        <taxon>Oceanococcaceae</taxon>
        <taxon>Oceanococcus</taxon>
    </lineage>
</organism>
<keyword evidence="3" id="KW-1185">Reference proteome</keyword>
<dbReference type="PANTHER" id="PTHR31793">
    <property type="entry name" value="4-HYDROXYBENZOYL-COA THIOESTERASE FAMILY MEMBER"/>
    <property type="match status" value="1"/>
</dbReference>
<evidence type="ECO:0000313" key="3">
    <source>
        <dbReference type="Proteomes" id="UP000192342"/>
    </source>
</evidence>
<dbReference type="Gene3D" id="3.10.129.10">
    <property type="entry name" value="Hotdog Thioesterase"/>
    <property type="match status" value="1"/>
</dbReference>
<dbReference type="OrthoDB" id="9799036at2"/>
<name>A0A1Y1SGT6_9GAMM</name>
<accession>A0A1Y1SGT6</accession>